<dbReference type="eggNOG" id="COG0577">
    <property type="taxonomic scope" value="Bacteria"/>
</dbReference>
<dbReference type="OrthoDB" id="9770099at2"/>
<feature type="transmembrane region" description="Helical" evidence="7">
    <location>
        <begin position="30"/>
        <end position="52"/>
    </location>
</feature>
<dbReference type="Pfam" id="PF02687">
    <property type="entry name" value="FtsX"/>
    <property type="match status" value="1"/>
</dbReference>
<dbReference type="KEGG" id="saci:Sinac_3397"/>
<dbReference type="PANTHER" id="PTHR30572">
    <property type="entry name" value="MEMBRANE COMPONENT OF TRANSPORTER-RELATED"/>
    <property type="match status" value="1"/>
</dbReference>
<reference evidence="10 11" key="1">
    <citation type="submission" date="2012-02" db="EMBL/GenBank/DDBJ databases">
        <title>Complete sequence of chromosome of Singulisphaera acidiphila DSM 18658.</title>
        <authorList>
            <consortium name="US DOE Joint Genome Institute (JGI-PGF)"/>
            <person name="Lucas S."/>
            <person name="Copeland A."/>
            <person name="Lapidus A."/>
            <person name="Glavina del Rio T."/>
            <person name="Dalin E."/>
            <person name="Tice H."/>
            <person name="Bruce D."/>
            <person name="Goodwin L."/>
            <person name="Pitluck S."/>
            <person name="Peters L."/>
            <person name="Ovchinnikova G."/>
            <person name="Chertkov O."/>
            <person name="Kyrpides N."/>
            <person name="Mavromatis K."/>
            <person name="Ivanova N."/>
            <person name="Brettin T."/>
            <person name="Detter J.C."/>
            <person name="Han C."/>
            <person name="Larimer F."/>
            <person name="Land M."/>
            <person name="Hauser L."/>
            <person name="Markowitz V."/>
            <person name="Cheng J.-F."/>
            <person name="Hugenholtz P."/>
            <person name="Woyke T."/>
            <person name="Wu D."/>
            <person name="Tindall B."/>
            <person name="Pomrenke H."/>
            <person name="Brambilla E."/>
            <person name="Klenk H.-P."/>
            <person name="Eisen J.A."/>
        </authorList>
    </citation>
    <scope>NUCLEOTIDE SEQUENCE [LARGE SCALE GENOMIC DNA]</scope>
    <source>
        <strain evidence="11">ATCC BAA-1392 / DSM 18658 / VKM B-2454 / MOB10</strain>
    </source>
</reference>
<comment type="similarity">
    <text evidence="6">Belongs to the ABC-4 integral membrane protein family.</text>
</comment>
<dbReference type="GO" id="GO:0022857">
    <property type="term" value="F:transmembrane transporter activity"/>
    <property type="evidence" value="ECO:0007669"/>
    <property type="project" value="TreeGrafter"/>
</dbReference>
<dbReference type="AlphaFoldDB" id="L0DFR2"/>
<keyword evidence="10" id="KW-0449">Lipoprotein</keyword>
<keyword evidence="5 7" id="KW-0472">Membrane</keyword>
<keyword evidence="4 7" id="KW-1133">Transmembrane helix</keyword>
<dbReference type="InterPro" id="IPR050250">
    <property type="entry name" value="Macrolide_Exporter_MacB"/>
</dbReference>
<feature type="transmembrane region" description="Helical" evidence="7">
    <location>
        <begin position="490"/>
        <end position="512"/>
    </location>
</feature>
<evidence type="ECO:0000259" key="8">
    <source>
        <dbReference type="Pfam" id="PF02687"/>
    </source>
</evidence>
<feature type="transmembrane region" description="Helical" evidence="7">
    <location>
        <begin position="439"/>
        <end position="463"/>
    </location>
</feature>
<feature type="transmembrane region" description="Helical" evidence="7">
    <location>
        <begin position="387"/>
        <end position="418"/>
    </location>
</feature>
<keyword evidence="3 7" id="KW-0812">Transmembrane</keyword>
<name>L0DFR2_SINAD</name>
<dbReference type="GO" id="GO:0005886">
    <property type="term" value="C:plasma membrane"/>
    <property type="evidence" value="ECO:0007669"/>
    <property type="project" value="UniProtKB-SubCell"/>
</dbReference>
<dbReference type="PANTHER" id="PTHR30572:SF4">
    <property type="entry name" value="ABC TRANSPORTER PERMEASE YTRF"/>
    <property type="match status" value="1"/>
</dbReference>
<keyword evidence="11" id="KW-1185">Reference proteome</keyword>
<evidence type="ECO:0000256" key="3">
    <source>
        <dbReference type="ARBA" id="ARBA00022692"/>
    </source>
</evidence>
<evidence type="ECO:0000259" key="9">
    <source>
        <dbReference type="Pfam" id="PF12704"/>
    </source>
</evidence>
<dbReference type="InterPro" id="IPR003838">
    <property type="entry name" value="ABC3_permease_C"/>
</dbReference>
<evidence type="ECO:0000256" key="4">
    <source>
        <dbReference type="ARBA" id="ARBA00022989"/>
    </source>
</evidence>
<dbReference type="InterPro" id="IPR025857">
    <property type="entry name" value="MacB_PCD"/>
</dbReference>
<evidence type="ECO:0000256" key="2">
    <source>
        <dbReference type="ARBA" id="ARBA00022475"/>
    </source>
</evidence>
<evidence type="ECO:0000256" key="6">
    <source>
        <dbReference type="ARBA" id="ARBA00038076"/>
    </source>
</evidence>
<feature type="domain" description="MacB-like periplasmic core" evidence="9">
    <location>
        <begin position="28"/>
        <end position="216"/>
    </location>
</feature>
<sequence>MKRESPRMRPADLAGMAVSALRQQKVRTTLTVLGVAIGTFALFVSLSIGHGVDHAILSLFRGTDALRQVSVYVRYEAVAEDVPESEKTVKGVMSEAKKARMLHAMVRRWGSRHGSKPKTRLNRAGLDRLARLPHVERVVPIVNQQGTITLSGIGQPREAQFASADPDGYYRNLLVAGRALAGDRDEEAVVHELLLYELGLVGDGEVAKAIGQKVRFEYRANRGGQLSLSQFLTFGERGFTSAQSESLIRMLRRLAPWVGLLPLPAEERVAFSKLLELTSIKSDQIEEDRYAETFTIVGVVREALEEDDKNTTSVMHWATRGADVILPPWTAAEFSLRAPSIAENGLNQAVLTVDRDANVKEVTKAVESMGFSQSSLIQVIETIRMNVLLITIATAFIAVVALTVAAIGITNTMLMSVLERTHEIGIMKALGARTGQVRTIFLIEGAAIGLVGGGLGLLLGWIASFPGDAIARSVMEAQTPKPIEGSLFAFPIWLVLGTQMLAMLITMLAALYPAHRAARLDPIISLRHE</sequence>
<proteinExistence type="inferred from homology"/>
<organism evidence="10 11">
    <name type="scientific">Singulisphaera acidiphila (strain ATCC BAA-1392 / DSM 18658 / VKM B-2454 / MOB10)</name>
    <dbReference type="NCBI Taxonomy" id="886293"/>
    <lineage>
        <taxon>Bacteria</taxon>
        <taxon>Pseudomonadati</taxon>
        <taxon>Planctomycetota</taxon>
        <taxon>Planctomycetia</taxon>
        <taxon>Isosphaerales</taxon>
        <taxon>Isosphaeraceae</taxon>
        <taxon>Singulisphaera</taxon>
    </lineage>
</organism>
<dbReference type="RefSeq" id="WP_015246803.1">
    <property type="nucleotide sequence ID" value="NC_019892.1"/>
</dbReference>
<evidence type="ECO:0000313" key="10">
    <source>
        <dbReference type="EMBL" id="AGA27658.1"/>
    </source>
</evidence>
<evidence type="ECO:0000313" key="11">
    <source>
        <dbReference type="Proteomes" id="UP000010798"/>
    </source>
</evidence>
<dbReference type="EMBL" id="CP003364">
    <property type="protein sequence ID" value="AGA27658.1"/>
    <property type="molecule type" value="Genomic_DNA"/>
</dbReference>
<comment type="subcellular location">
    <subcellularLocation>
        <location evidence="1">Cell membrane</location>
        <topology evidence="1">Multi-pass membrane protein</topology>
    </subcellularLocation>
</comment>
<feature type="domain" description="ABC3 transporter permease C-terminal" evidence="8">
    <location>
        <begin position="396"/>
        <end position="522"/>
    </location>
</feature>
<evidence type="ECO:0000256" key="5">
    <source>
        <dbReference type="ARBA" id="ARBA00023136"/>
    </source>
</evidence>
<dbReference type="Proteomes" id="UP000010798">
    <property type="component" value="Chromosome"/>
</dbReference>
<dbReference type="Pfam" id="PF12704">
    <property type="entry name" value="MacB_PCD"/>
    <property type="match status" value="1"/>
</dbReference>
<gene>
    <name evidence="10" type="ordered locus">Sinac_3397</name>
</gene>
<dbReference type="HOGENOM" id="CLU_000604_8_7_0"/>
<evidence type="ECO:0000256" key="1">
    <source>
        <dbReference type="ARBA" id="ARBA00004651"/>
    </source>
</evidence>
<protein>
    <submittedName>
        <fullName evidence="10">ABC-type transport system, involved in lipoprotein release, permease component</fullName>
    </submittedName>
</protein>
<dbReference type="STRING" id="886293.Sinac_3397"/>
<accession>L0DFR2</accession>
<evidence type="ECO:0000256" key="7">
    <source>
        <dbReference type="SAM" id="Phobius"/>
    </source>
</evidence>
<keyword evidence="2" id="KW-1003">Cell membrane</keyword>